<dbReference type="Pfam" id="PF07503">
    <property type="entry name" value="zf-HYPF"/>
    <property type="match status" value="2"/>
</dbReference>
<dbReference type="InterPro" id="IPR011125">
    <property type="entry name" value="Znf_HypF"/>
</dbReference>
<dbReference type="Pfam" id="PF00708">
    <property type="entry name" value="Acylphosphatase"/>
    <property type="match status" value="1"/>
</dbReference>
<evidence type="ECO:0000256" key="6">
    <source>
        <dbReference type="ARBA" id="ARBA00022833"/>
    </source>
</evidence>
<gene>
    <name evidence="12" type="primary">hypF</name>
    <name evidence="12" type="ORF">QQF73_04655</name>
</gene>
<feature type="active site" evidence="9">
    <location>
        <position position="46"/>
    </location>
</feature>
<dbReference type="NCBIfam" id="TIGR00143">
    <property type="entry name" value="hypF"/>
    <property type="match status" value="1"/>
</dbReference>
<keyword evidence="3 12" id="KW-0436">Ligase</keyword>
<protein>
    <recommendedName>
        <fullName evidence="8">Carbamoyltransferase HypF</fullName>
        <ecNumber evidence="8">6.2.-.-</ecNumber>
    </recommendedName>
</protein>
<keyword evidence="13" id="KW-1185">Reference proteome</keyword>
<dbReference type="InterPro" id="IPR004421">
    <property type="entry name" value="Carbamoyltransferase_HypF"/>
</dbReference>
<dbReference type="SUPFAM" id="SSF55821">
    <property type="entry name" value="YrdC/RibB"/>
    <property type="match status" value="1"/>
</dbReference>
<dbReference type="Pfam" id="PF22521">
    <property type="entry name" value="HypF_C_2"/>
    <property type="match status" value="1"/>
</dbReference>
<keyword evidence="6" id="KW-0862">Zinc</keyword>
<keyword evidence="9" id="KW-0378">Hydrolase</keyword>
<feature type="domain" description="YrdC-like" evidence="11">
    <location>
        <begin position="211"/>
        <end position="395"/>
    </location>
</feature>
<evidence type="ECO:0000313" key="13">
    <source>
        <dbReference type="Proteomes" id="UP001223547"/>
    </source>
</evidence>
<dbReference type="InterPro" id="IPR051060">
    <property type="entry name" value="Carbamoyltrans_HypF-like"/>
</dbReference>
<dbReference type="InterPro" id="IPR001792">
    <property type="entry name" value="Acylphosphatase-like_dom"/>
</dbReference>
<dbReference type="GO" id="GO:0016874">
    <property type="term" value="F:ligase activity"/>
    <property type="evidence" value="ECO:0007669"/>
    <property type="project" value="UniProtKB-KW"/>
</dbReference>
<proteinExistence type="inferred from homology"/>
<reference evidence="12 13" key="1">
    <citation type="submission" date="2023-05" db="EMBL/GenBank/DDBJ databases">
        <title>Marinobacter albus sp. nov., a marine bacterium isolated from sand in a coastal intertidal zone of huludao.</title>
        <authorList>
            <person name="Deng T."/>
        </authorList>
    </citation>
    <scope>NUCLEOTIDE SEQUENCE [LARGE SCALE GENOMIC DNA]</scope>
    <source>
        <strain evidence="12 13">M216</strain>
    </source>
</reference>
<feature type="active site" evidence="9">
    <location>
        <position position="28"/>
    </location>
</feature>
<dbReference type="Gene3D" id="3.30.420.40">
    <property type="match status" value="1"/>
</dbReference>
<comment type="function">
    <text evidence="8">Involved in the maturation of [NiFe] hydrogenases. Along with HypE, it catalyzes the synthesis of the CN ligands of the active site iron of [NiFe]-hydrogenases. HypF functions as a carbamoyl transferase using carbamoylphosphate as a substrate and transferring the carboxamido moiety in an ATP-dependent reaction to the thiolate of the C-terminal cysteine of HypE yielding a protein-S-carboxamide.</text>
</comment>
<dbReference type="SUPFAM" id="SSF54975">
    <property type="entry name" value="Acylphosphatase/BLUF domain-like"/>
    <property type="match status" value="1"/>
</dbReference>
<dbReference type="InterPro" id="IPR041440">
    <property type="entry name" value="HypF_C"/>
</dbReference>
<evidence type="ECO:0000259" key="11">
    <source>
        <dbReference type="PROSITE" id="PS51163"/>
    </source>
</evidence>
<evidence type="ECO:0000256" key="1">
    <source>
        <dbReference type="ARBA" id="ARBA00004711"/>
    </source>
</evidence>
<evidence type="ECO:0000256" key="9">
    <source>
        <dbReference type="PROSITE-ProRule" id="PRU00520"/>
    </source>
</evidence>
<dbReference type="PROSITE" id="PS51163">
    <property type="entry name" value="YRDC"/>
    <property type="match status" value="1"/>
</dbReference>
<evidence type="ECO:0000256" key="3">
    <source>
        <dbReference type="ARBA" id="ARBA00022598"/>
    </source>
</evidence>
<comment type="pathway">
    <text evidence="1 8">Protein modification; [NiFe] hydrogenase maturation.</text>
</comment>
<sequence length="779" mass="84425">MTDECRVEAQPVRWQVRVQGLVQGVGYRPFVYRLATGLGLSGWVGNTPDGVTIEAEGQPEVLQSLVESLRVQAPANARVEEVHAEVVARSPVFQAFQIRQSQEEGAASTRLPVDLAPCRQCSEELHDPINRRYRYPFINCTDCGPRYSLIEGLPYDRARTAMRHFQMCPRCLAEYHDPASRRFHAEPNACPDCGPRTVLCRADGTVLAKDEAALSEAVSRLAAGDIIALKGQGGFQLLVDARNTRAVQALRERKHRPRKPLAVMFDSLASVRQRCAVSMPESQLLTGPERPIVLLQALHHGLAANLAPGRAELGVMLPCTPLHELLLDDLGFPVVATSGNLSGEPIAVDNQEALARLDGIADGFLMHDRPIVRPLDDSVARVVAGRAQLLRRARGFSPNLSLPLTLPPGWGATGGHLKTTVALSTGHGAAVLSQHLGDMDNALGREGFARTVDDLQRLFASVPWRWAHDGHPDYYTTHFARARCDAPCAVQHHVAHIAAVMAEYGITEPVLGVAWDGSGLGDDHTLWGGEFLRLDSQGYERVAHLRPFRLPGGEAAMKEPRRSALGLLHALMAEQADEWETLAPVNSFTKAERKLLMQALKAGLNAPETSSVGRLFDAVAALSGVCLRASYEGQAAAELEAVLGRTDTTSPYRFELPEPEAARPWQVDWAPAVFALLDDMERGEPVSGISAAFHQGLVNAIVAVAKQTKLSRVVLAGGCFQNACLLESTITALEGAGFQVFWPCRLPPNDGGLAVGQLAWATGALQGREGPCVWPYRDA</sequence>
<evidence type="ECO:0000256" key="2">
    <source>
        <dbReference type="ARBA" id="ARBA00008097"/>
    </source>
</evidence>
<dbReference type="EC" id="6.2.-.-" evidence="8"/>
<dbReference type="RefSeq" id="WP_285367394.1">
    <property type="nucleotide sequence ID" value="NZ_JASSQD010000001.1"/>
</dbReference>
<dbReference type="PROSITE" id="PS51160">
    <property type="entry name" value="ACYLPHOSPHATASE_3"/>
    <property type="match status" value="1"/>
</dbReference>
<dbReference type="Proteomes" id="UP001223547">
    <property type="component" value="Unassembled WGS sequence"/>
</dbReference>
<comment type="catalytic activity">
    <reaction evidence="9">
        <text>an acyl phosphate + H2O = a carboxylate + phosphate + H(+)</text>
        <dbReference type="Rhea" id="RHEA:14965"/>
        <dbReference type="ChEBI" id="CHEBI:15377"/>
        <dbReference type="ChEBI" id="CHEBI:15378"/>
        <dbReference type="ChEBI" id="CHEBI:29067"/>
        <dbReference type="ChEBI" id="CHEBI:43474"/>
        <dbReference type="ChEBI" id="CHEBI:59918"/>
        <dbReference type="EC" id="3.6.1.7"/>
    </reaction>
</comment>
<comment type="caution">
    <text evidence="12">The sequence shown here is derived from an EMBL/GenBank/DDBJ whole genome shotgun (WGS) entry which is preliminary data.</text>
</comment>
<comment type="similarity">
    <text evidence="2 8">Belongs to the carbamoyltransferase HypF family.</text>
</comment>
<dbReference type="EMBL" id="JASSQD010000001">
    <property type="protein sequence ID" value="MDK9556906.1"/>
    <property type="molecule type" value="Genomic_DNA"/>
</dbReference>
<keyword evidence="4" id="KW-0479">Metal-binding</keyword>
<keyword evidence="5" id="KW-0863">Zinc-finger</keyword>
<evidence type="ECO:0000256" key="5">
    <source>
        <dbReference type="ARBA" id="ARBA00022771"/>
    </source>
</evidence>
<dbReference type="Pfam" id="PF01300">
    <property type="entry name" value="Sua5_yciO_yrdC"/>
    <property type="match status" value="1"/>
</dbReference>
<name>A0ABT7H977_9GAMM</name>
<dbReference type="InterPro" id="IPR017945">
    <property type="entry name" value="DHBP_synth_RibB-like_a/b_dom"/>
</dbReference>
<evidence type="ECO:0000313" key="12">
    <source>
        <dbReference type="EMBL" id="MDK9556906.1"/>
    </source>
</evidence>
<organism evidence="12 13">
    <name type="scientific">Marinobacter albus</name>
    <dbReference type="NCBI Taxonomy" id="3030833"/>
    <lineage>
        <taxon>Bacteria</taxon>
        <taxon>Pseudomonadati</taxon>
        <taxon>Pseudomonadota</taxon>
        <taxon>Gammaproteobacteria</taxon>
        <taxon>Pseudomonadales</taxon>
        <taxon>Marinobacteraceae</taxon>
        <taxon>Marinobacter</taxon>
    </lineage>
</organism>
<dbReference type="Gene3D" id="3.30.110.120">
    <property type="match status" value="1"/>
</dbReference>
<dbReference type="PIRSF" id="PIRSF006256">
    <property type="entry name" value="CMPcnvr_hdrg_mat"/>
    <property type="match status" value="1"/>
</dbReference>
<dbReference type="PANTHER" id="PTHR42959">
    <property type="entry name" value="CARBAMOYLTRANSFERASE"/>
    <property type="match status" value="1"/>
</dbReference>
<dbReference type="Gene3D" id="3.90.870.50">
    <property type="match status" value="1"/>
</dbReference>
<dbReference type="PANTHER" id="PTHR42959:SF1">
    <property type="entry name" value="CARBAMOYLTRANSFERASE HYPF"/>
    <property type="match status" value="1"/>
</dbReference>
<evidence type="ECO:0000256" key="4">
    <source>
        <dbReference type="ARBA" id="ARBA00022723"/>
    </source>
</evidence>
<evidence type="ECO:0000256" key="8">
    <source>
        <dbReference type="PIRNR" id="PIRNR006256"/>
    </source>
</evidence>
<dbReference type="InterPro" id="IPR036046">
    <property type="entry name" value="Acylphosphatase-like_dom_sf"/>
</dbReference>
<accession>A0ABT7H977</accession>
<evidence type="ECO:0000256" key="7">
    <source>
        <dbReference type="ARBA" id="ARBA00048220"/>
    </source>
</evidence>
<dbReference type="Gene3D" id="3.30.420.360">
    <property type="match status" value="1"/>
</dbReference>
<dbReference type="InterPro" id="IPR006070">
    <property type="entry name" value="Sua5-like_dom"/>
</dbReference>
<evidence type="ECO:0000259" key="10">
    <source>
        <dbReference type="PROSITE" id="PS51160"/>
    </source>
</evidence>
<comment type="catalytic activity">
    <reaction evidence="7 8">
        <text>C-terminal L-cysteinyl-[HypE protein] + carbamoyl phosphate + ATP + H2O = C-terminal S-carboxamide-L-cysteinyl-[HypE protein] + AMP + phosphate + diphosphate + H(+)</text>
        <dbReference type="Rhea" id="RHEA:55636"/>
        <dbReference type="Rhea" id="RHEA-COMP:14247"/>
        <dbReference type="Rhea" id="RHEA-COMP:14392"/>
        <dbReference type="ChEBI" id="CHEBI:15377"/>
        <dbReference type="ChEBI" id="CHEBI:15378"/>
        <dbReference type="ChEBI" id="CHEBI:30616"/>
        <dbReference type="ChEBI" id="CHEBI:33019"/>
        <dbReference type="ChEBI" id="CHEBI:43474"/>
        <dbReference type="ChEBI" id="CHEBI:58228"/>
        <dbReference type="ChEBI" id="CHEBI:76913"/>
        <dbReference type="ChEBI" id="CHEBI:139126"/>
        <dbReference type="ChEBI" id="CHEBI:456215"/>
    </reaction>
</comment>
<feature type="domain" description="Acylphosphatase-like" evidence="10">
    <location>
        <begin position="13"/>
        <end position="100"/>
    </location>
</feature>
<dbReference type="InterPro" id="IPR055128">
    <property type="entry name" value="HypF_C_2"/>
</dbReference>
<dbReference type="Pfam" id="PF17788">
    <property type="entry name" value="HypF_C"/>
    <property type="match status" value="1"/>
</dbReference>